<feature type="region of interest" description="Disordered" evidence="1">
    <location>
        <begin position="401"/>
        <end position="422"/>
    </location>
</feature>
<name>A0A9J6ET12_RHIMP</name>
<feature type="region of interest" description="Disordered" evidence="1">
    <location>
        <begin position="547"/>
        <end position="665"/>
    </location>
</feature>
<feature type="compositionally biased region" description="Pro residues" evidence="1">
    <location>
        <begin position="653"/>
        <end position="665"/>
    </location>
</feature>
<evidence type="ECO:0000313" key="3">
    <source>
        <dbReference type="Proteomes" id="UP000821866"/>
    </source>
</evidence>
<dbReference type="EMBL" id="JABSTU010000002">
    <property type="protein sequence ID" value="KAH8037317.1"/>
    <property type="molecule type" value="Genomic_DNA"/>
</dbReference>
<feature type="compositionally biased region" description="Basic and acidic residues" evidence="1">
    <location>
        <begin position="620"/>
        <end position="632"/>
    </location>
</feature>
<feature type="compositionally biased region" description="Polar residues" evidence="1">
    <location>
        <begin position="118"/>
        <end position="131"/>
    </location>
</feature>
<reference evidence="2" key="2">
    <citation type="submission" date="2021-09" db="EMBL/GenBank/DDBJ databases">
        <authorList>
            <person name="Jia N."/>
            <person name="Wang J."/>
            <person name="Shi W."/>
            <person name="Du L."/>
            <person name="Sun Y."/>
            <person name="Zhan W."/>
            <person name="Jiang J."/>
            <person name="Wang Q."/>
            <person name="Zhang B."/>
            <person name="Ji P."/>
            <person name="Sakyi L.B."/>
            <person name="Cui X."/>
            <person name="Yuan T."/>
            <person name="Jiang B."/>
            <person name="Yang W."/>
            <person name="Lam T.T.-Y."/>
            <person name="Chang Q."/>
            <person name="Ding S."/>
            <person name="Wang X."/>
            <person name="Zhu J."/>
            <person name="Ruan X."/>
            <person name="Zhao L."/>
            <person name="Wei J."/>
            <person name="Que T."/>
            <person name="Du C."/>
            <person name="Cheng J."/>
            <person name="Dai P."/>
            <person name="Han X."/>
            <person name="Huang E."/>
            <person name="Gao Y."/>
            <person name="Liu J."/>
            <person name="Shao H."/>
            <person name="Ye R."/>
            <person name="Li L."/>
            <person name="Wei W."/>
            <person name="Wang X."/>
            <person name="Wang C."/>
            <person name="Huo Q."/>
            <person name="Li W."/>
            <person name="Guo W."/>
            <person name="Chen H."/>
            <person name="Chen S."/>
            <person name="Zhou L."/>
            <person name="Zhou L."/>
            <person name="Ni X."/>
            <person name="Tian J."/>
            <person name="Zhou Y."/>
            <person name="Sheng Y."/>
            <person name="Liu T."/>
            <person name="Pan Y."/>
            <person name="Xia L."/>
            <person name="Li J."/>
            <person name="Zhao F."/>
            <person name="Cao W."/>
        </authorList>
    </citation>
    <scope>NUCLEOTIDE SEQUENCE</scope>
    <source>
        <strain evidence="2">Rmic-2018</strain>
        <tissue evidence="2">Larvae</tissue>
    </source>
</reference>
<gene>
    <name evidence="2" type="ORF">HPB51_009872</name>
</gene>
<feature type="region of interest" description="Disordered" evidence="1">
    <location>
        <begin position="342"/>
        <end position="362"/>
    </location>
</feature>
<proteinExistence type="predicted"/>
<dbReference type="AlphaFoldDB" id="A0A9J6ET12"/>
<accession>A0A9J6ET12</accession>
<feature type="compositionally biased region" description="Basic and acidic residues" evidence="1">
    <location>
        <begin position="188"/>
        <end position="199"/>
    </location>
</feature>
<evidence type="ECO:0000256" key="1">
    <source>
        <dbReference type="SAM" id="MobiDB-lite"/>
    </source>
</evidence>
<feature type="compositionally biased region" description="Low complexity" evidence="1">
    <location>
        <begin position="574"/>
        <end position="587"/>
    </location>
</feature>
<feature type="region of interest" description="Disordered" evidence="1">
    <location>
        <begin position="1"/>
        <end position="146"/>
    </location>
</feature>
<feature type="compositionally biased region" description="Basic and acidic residues" evidence="1">
    <location>
        <begin position="456"/>
        <end position="472"/>
    </location>
</feature>
<feature type="region of interest" description="Disordered" evidence="1">
    <location>
        <begin position="439"/>
        <end position="530"/>
    </location>
</feature>
<keyword evidence="3" id="KW-1185">Reference proteome</keyword>
<feature type="compositionally biased region" description="Low complexity" evidence="1">
    <location>
        <begin position="158"/>
        <end position="167"/>
    </location>
</feature>
<dbReference type="Proteomes" id="UP000821866">
    <property type="component" value="Chromosome 10"/>
</dbReference>
<reference evidence="2" key="1">
    <citation type="journal article" date="2020" name="Cell">
        <title>Large-Scale Comparative Analyses of Tick Genomes Elucidate Their Genetic Diversity and Vector Capacities.</title>
        <authorList>
            <consortium name="Tick Genome and Microbiome Consortium (TIGMIC)"/>
            <person name="Jia N."/>
            <person name="Wang J."/>
            <person name="Shi W."/>
            <person name="Du L."/>
            <person name="Sun Y."/>
            <person name="Zhan W."/>
            <person name="Jiang J.F."/>
            <person name="Wang Q."/>
            <person name="Zhang B."/>
            <person name="Ji P."/>
            <person name="Bell-Sakyi L."/>
            <person name="Cui X.M."/>
            <person name="Yuan T.T."/>
            <person name="Jiang B.G."/>
            <person name="Yang W.F."/>
            <person name="Lam T.T."/>
            <person name="Chang Q.C."/>
            <person name="Ding S.J."/>
            <person name="Wang X.J."/>
            <person name="Zhu J.G."/>
            <person name="Ruan X.D."/>
            <person name="Zhao L."/>
            <person name="Wei J.T."/>
            <person name="Ye R.Z."/>
            <person name="Que T.C."/>
            <person name="Du C.H."/>
            <person name="Zhou Y.H."/>
            <person name="Cheng J.X."/>
            <person name="Dai P.F."/>
            <person name="Guo W.B."/>
            <person name="Han X.H."/>
            <person name="Huang E.J."/>
            <person name="Li L.F."/>
            <person name="Wei W."/>
            <person name="Gao Y.C."/>
            <person name="Liu J.Z."/>
            <person name="Shao H.Z."/>
            <person name="Wang X."/>
            <person name="Wang C.C."/>
            <person name="Yang T.C."/>
            <person name="Huo Q.B."/>
            <person name="Li W."/>
            <person name="Chen H.Y."/>
            <person name="Chen S.E."/>
            <person name="Zhou L.G."/>
            <person name="Ni X.B."/>
            <person name="Tian J.H."/>
            <person name="Sheng Y."/>
            <person name="Liu T."/>
            <person name="Pan Y.S."/>
            <person name="Xia L.Y."/>
            <person name="Li J."/>
            <person name="Zhao F."/>
            <person name="Cao W.C."/>
        </authorList>
    </citation>
    <scope>NUCLEOTIDE SEQUENCE</scope>
    <source>
        <strain evidence="2">Rmic-2018</strain>
    </source>
</reference>
<feature type="compositionally biased region" description="Basic and acidic residues" evidence="1">
    <location>
        <begin position="17"/>
        <end position="28"/>
    </location>
</feature>
<organism evidence="2 3">
    <name type="scientific">Rhipicephalus microplus</name>
    <name type="common">Cattle tick</name>
    <name type="synonym">Boophilus microplus</name>
    <dbReference type="NCBI Taxonomy" id="6941"/>
    <lineage>
        <taxon>Eukaryota</taxon>
        <taxon>Metazoa</taxon>
        <taxon>Ecdysozoa</taxon>
        <taxon>Arthropoda</taxon>
        <taxon>Chelicerata</taxon>
        <taxon>Arachnida</taxon>
        <taxon>Acari</taxon>
        <taxon>Parasitiformes</taxon>
        <taxon>Ixodida</taxon>
        <taxon>Ixodoidea</taxon>
        <taxon>Ixodidae</taxon>
        <taxon>Rhipicephalinae</taxon>
        <taxon>Rhipicephalus</taxon>
        <taxon>Boophilus</taxon>
    </lineage>
</organism>
<feature type="compositionally biased region" description="Basic residues" evidence="1">
    <location>
        <begin position="473"/>
        <end position="507"/>
    </location>
</feature>
<feature type="region of interest" description="Disordered" evidence="1">
    <location>
        <begin position="158"/>
        <end position="260"/>
    </location>
</feature>
<feature type="compositionally biased region" description="Polar residues" evidence="1">
    <location>
        <begin position="67"/>
        <end position="87"/>
    </location>
</feature>
<feature type="region of interest" description="Disordered" evidence="1">
    <location>
        <begin position="281"/>
        <end position="310"/>
    </location>
</feature>
<evidence type="ECO:0000313" key="2">
    <source>
        <dbReference type="EMBL" id="KAH8037317.1"/>
    </source>
</evidence>
<sequence>MDLEGPGDLPTGPAPDMESHDGGQERKGPAASYATASGTTPLPAPPHKSSVGDGYRPGSSGRALSKYTRSTPTRASASPLTSTSQLGHRQKQVLRTRDVEKASRLERKPPECLASWDPSFSRSRQVNSKSPTCVDAAPSTILGGGDEVKSITLLLDASSSSASAEAAMTSTPIADETSETRTLPTEPLIKRQSLEEPARKKSSGVSTRRSSRGRPALKTSKSKLSGDLGVTCGRDGGERLDESSTVTSEDDERPKTSLLQGVMSSLGTFLGKIIGRPLYERVPKPEASSPEDATAIGESNRKRKPHSYVSRQTGRGIGVVNKICPLTAERLPIQTAMQRSCKTPQNVAADPVNAHEGRTRRSQAVSECAEMKSEKAKQVQGSVPLDNTATEFSFTGFPFADGRGDVQRQRRQQSLPPACGVQGSKAAIPLCHTVTVVTTVHESPDKRGHGKKKSKESKQHRDHRRDDGDARAGKSKSSSKRHNHERSRRGDRKRSSRASSGRKRKRKDKAEDNADIFDDPDGSTYEVGSPMASREFSFEIAMVPFTRGALPRPELTRPSKHRFNSDQWRESTTSRSVEAVSPASPVSPGSPPSPLSPASQGRRASPADGADTSPLINQETRSERKAHPRMDENGSETPSKTRAWLIATTRRPPFIPNCPPAIYPT</sequence>
<comment type="caution">
    <text evidence="2">The sequence shown here is derived from an EMBL/GenBank/DDBJ whole genome shotgun (WGS) entry which is preliminary data.</text>
</comment>
<protein>
    <submittedName>
        <fullName evidence="2">Uncharacterized protein</fullName>
    </submittedName>
</protein>
<feature type="compositionally biased region" description="Basic and acidic residues" evidence="1">
    <location>
        <begin position="95"/>
        <end position="110"/>
    </location>
</feature>